<dbReference type="Gene3D" id="2.60.40.1120">
    <property type="entry name" value="Carboxypeptidase-like, regulatory domain"/>
    <property type="match status" value="1"/>
</dbReference>
<dbReference type="Gene3D" id="2.40.170.20">
    <property type="entry name" value="TonB-dependent receptor, beta-barrel domain"/>
    <property type="match status" value="1"/>
</dbReference>
<accession>A0ABX0A3U7</accession>
<keyword evidence="13" id="KW-1185">Reference proteome</keyword>
<reference evidence="12 13" key="1">
    <citation type="submission" date="2020-01" db="EMBL/GenBank/DDBJ databases">
        <title>Genome analysis.</title>
        <authorList>
            <person name="Wu S."/>
            <person name="Wang G."/>
        </authorList>
    </citation>
    <scope>NUCLEOTIDE SEQUENCE [LARGE SCALE GENOMIC DNA]</scope>
    <source>
        <strain evidence="12 13">SYL130</strain>
    </source>
</reference>
<dbReference type="InterPro" id="IPR037066">
    <property type="entry name" value="Plug_dom_sf"/>
</dbReference>
<dbReference type="RefSeq" id="WP_161820360.1">
    <property type="nucleotide sequence ID" value="NZ_JAACJS010000015.1"/>
</dbReference>
<gene>
    <name evidence="12" type="ORF">GWC95_19415</name>
</gene>
<dbReference type="InterPro" id="IPR036942">
    <property type="entry name" value="Beta-barrel_TonB_sf"/>
</dbReference>
<keyword evidence="5 9" id="KW-0732">Signal</keyword>
<evidence type="ECO:0000256" key="4">
    <source>
        <dbReference type="ARBA" id="ARBA00022692"/>
    </source>
</evidence>
<dbReference type="PANTHER" id="PTHR30069:SF29">
    <property type="entry name" value="HEMOGLOBIN AND HEMOGLOBIN-HAPTOGLOBIN-BINDING PROTEIN 1-RELATED"/>
    <property type="match status" value="1"/>
</dbReference>
<keyword evidence="6" id="KW-0472">Membrane</keyword>
<dbReference type="PANTHER" id="PTHR30069">
    <property type="entry name" value="TONB-DEPENDENT OUTER MEMBRANE RECEPTOR"/>
    <property type="match status" value="1"/>
</dbReference>
<keyword evidence="7" id="KW-0998">Cell outer membrane</keyword>
<sequence length="819" mass="91010">MKRMFTLVLACVLFASTAMAQTAAKIAGVVKDEQGKPLQSATVSLLREKDSSLVKVAVTDVAGQYEFTGKPGRYKISVVLVGYAKSTSAGFDFSTTDVNMPVLSLSPSAREMNEVVVQTKKPFIETKIDKTVVNVEASPSSAGASAMDILEKSPGISVNSDGAISLRGKAGVIVMLDGKPTYMSSTDLANLLKNMPASALDQVEIMTNPSARYDASGNSGIINIKTKKGKNNGFNGNFTLGGTVGLFNPSGVLYAIPKSQNSFNFNYRNNKFNFFGNYNPNYFRGRTELTINRNFYNAGTLDGSSVLSSKMKFGNFNQTLKLGVDYQADKKNLFGVVVSGFVFDGHPTPTSTSVLKDKNGNVQSTLESLTNNNTHLRNFNGNLNWKHNFDSAGRELTADFDYVTYRNVSDLLLTTNAYNSTGASVGAPILLRGNLPSNIDILSLKADYTHPLKNGRLEAGFKSSLVRNDNLVDYARQLNDKSWVPDARSNHFVYDENINAAYLNINKQFKKWTVQGGLRLENTIAKGTQVSNDSTFKRNFTNLFPSLFVSYGFDKNNQLTASYSRRITRPNYQDLNPFTYFLDSLTYRVGNPYLLPQFTQNYELSYAFKSKFIFTFNYNNTSNVISQILKQNSASKITYNTSENIAKFTNFGLSITAPATFTTWWNASFFTNIYNNHYTGVYNTDPIDISFTSFMVNVTNNFTLNKKKGLSGEISGFYRHKSVEQLTLIEPVYQMSIALQKQIMQGKGTLRLNVRDPFAWQKFRATVNYSDIDLKQTTYPDVRQVTATFTYRFGKSAQTAPRRRTTGAQEEQNRVGGGN</sequence>
<dbReference type="InterPro" id="IPR008969">
    <property type="entry name" value="CarboxyPept-like_regulatory"/>
</dbReference>
<name>A0ABX0A3U7_9BACT</name>
<evidence type="ECO:0000256" key="3">
    <source>
        <dbReference type="ARBA" id="ARBA00022452"/>
    </source>
</evidence>
<dbReference type="SUPFAM" id="SSF56935">
    <property type="entry name" value="Porins"/>
    <property type="match status" value="1"/>
</dbReference>
<evidence type="ECO:0000256" key="2">
    <source>
        <dbReference type="ARBA" id="ARBA00022448"/>
    </source>
</evidence>
<dbReference type="EMBL" id="JAACJS010000015">
    <property type="protein sequence ID" value="NCI52103.1"/>
    <property type="molecule type" value="Genomic_DNA"/>
</dbReference>
<evidence type="ECO:0000256" key="1">
    <source>
        <dbReference type="ARBA" id="ARBA00004571"/>
    </source>
</evidence>
<dbReference type="InterPro" id="IPR039426">
    <property type="entry name" value="TonB-dep_rcpt-like"/>
</dbReference>
<feature type="signal peptide" evidence="9">
    <location>
        <begin position="1"/>
        <end position="20"/>
    </location>
</feature>
<comment type="caution">
    <text evidence="12">The sequence shown here is derived from an EMBL/GenBank/DDBJ whole genome shotgun (WGS) entry which is preliminary data.</text>
</comment>
<feature type="chain" id="PRO_5046717543" evidence="9">
    <location>
        <begin position="21"/>
        <end position="819"/>
    </location>
</feature>
<keyword evidence="2" id="KW-0813">Transport</keyword>
<evidence type="ECO:0000256" key="9">
    <source>
        <dbReference type="SAM" id="SignalP"/>
    </source>
</evidence>
<feature type="region of interest" description="Disordered" evidence="8">
    <location>
        <begin position="796"/>
        <end position="819"/>
    </location>
</feature>
<dbReference type="InterPro" id="IPR041700">
    <property type="entry name" value="OMP_b-brl_3"/>
</dbReference>
<proteinExistence type="predicted"/>
<dbReference type="InterPro" id="IPR012910">
    <property type="entry name" value="Plug_dom"/>
</dbReference>
<evidence type="ECO:0000256" key="7">
    <source>
        <dbReference type="ARBA" id="ARBA00023237"/>
    </source>
</evidence>
<evidence type="ECO:0000256" key="8">
    <source>
        <dbReference type="SAM" id="MobiDB-lite"/>
    </source>
</evidence>
<dbReference type="Pfam" id="PF07715">
    <property type="entry name" value="Plug"/>
    <property type="match status" value="1"/>
</dbReference>
<evidence type="ECO:0000256" key="5">
    <source>
        <dbReference type="ARBA" id="ARBA00022729"/>
    </source>
</evidence>
<keyword evidence="3" id="KW-1134">Transmembrane beta strand</keyword>
<feature type="domain" description="Outer membrane protein beta-barrel" evidence="11">
    <location>
        <begin position="387"/>
        <end position="791"/>
    </location>
</feature>
<evidence type="ECO:0000259" key="10">
    <source>
        <dbReference type="Pfam" id="PF07715"/>
    </source>
</evidence>
<keyword evidence="12" id="KW-0675">Receptor</keyword>
<evidence type="ECO:0000256" key="6">
    <source>
        <dbReference type="ARBA" id="ARBA00023136"/>
    </source>
</evidence>
<dbReference type="Proteomes" id="UP000753802">
    <property type="component" value="Unassembled WGS sequence"/>
</dbReference>
<protein>
    <submittedName>
        <fullName evidence="12">TonB-dependent receptor</fullName>
    </submittedName>
</protein>
<evidence type="ECO:0000313" key="13">
    <source>
        <dbReference type="Proteomes" id="UP000753802"/>
    </source>
</evidence>
<organism evidence="12 13">
    <name type="scientific">Sediminibacterium roseum</name>
    <dbReference type="NCBI Taxonomy" id="1978412"/>
    <lineage>
        <taxon>Bacteria</taxon>
        <taxon>Pseudomonadati</taxon>
        <taxon>Bacteroidota</taxon>
        <taxon>Chitinophagia</taxon>
        <taxon>Chitinophagales</taxon>
        <taxon>Chitinophagaceae</taxon>
        <taxon>Sediminibacterium</taxon>
    </lineage>
</organism>
<dbReference type="Pfam" id="PF13620">
    <property type="entry name" value="CarboxypepD_reg"/>
    <property type="match status" value="1"/>
</dbReference>
<comment type="subcellular location">
    <subcellularLocation>
        <location evidence="1">Cell outer membrane</location>
        <topology evidence="1">Multi-pass membrane protein</topology>
    </subcellularLocation>
</comment>
<dbReference type="Pfam" id="PF14905">
    <property type="entry name" value="OMP_b-brl_3"/>
    <property type="match status" value="1"/>
</dbReference>
<keyword evidence="4" id="KW-0812">Transmembrane</keyword>
<evidence type="ECO:0000313" key="12">
    <source>
        <dbReference type="EMBL" id="NCI52103.1"/>
    </source>
</evidence>
<dbReference type="SUPFAM" id="SSF49464">
    <property type="entry name" value="Carboxypeptidase regulatory domain-like"/>
    <property type="match status" value="1"/>
</dbReference>
<feature type="domain" description="TonB-dependent receptor plug" evidence="10">
    <location>
        <begin position="126"/>
        <end position="220"/>
    </location>
</feature>
<evidence type="ECO:0000259" key="11">
    <source>
        <dbReference type="Pfam" id="PF14905"/>
    </source>
</evidence>
<dbReference type="Gene3D" id="2.170.130.10">
    <property type="entry name" value="TonB-dependent receptor, plug domain"/>
    <property type="match status" value="1"/>
</dbReference>